<comment type="caution">
    <text evidence="1">The sequence shown here is derived from an EMBL/GenBank/DDBJ whole genome shotgun (WGS) entry which is preliminary data.</text>
</comment>
<keyword evidence="2" id="KW-1185">Reference proteome</keyword>
<evidence type="ECO:0000313" key="2">
    <source>
        <dbReference type="Proteomes" id="UP000276133"/>
    </source>
</evidence>
<reference evidence="1 2" key="1">
    <citation type="journal article" date="2018" name="Sci. Rep.">
        <title>Genomic signatures of local adaptation to the degree of environmental predictability in rotifers.</title>
        <authorList>
            <person name="Franch-Gras L."/>
            <person name="Hahn C."/>
            <person name="Garcia-Roger E.M."/>
            <person name="Carmona M.J."/>
            <person name="Serra M."/>
            <person name="Gomez A."/>
        </authorList>
    </citation>
    <scope>NUCLEOTIDE SEQUENCE [LARGE SCALE GENOMIC DNA]</scope>
    <source>
        <strain evidence="1">HYR1</strain>
    </source>
</reference>
<proteinExistence type="predicted"/>
<dbReference type="AlphaFoldDB" id="A0A3M7RY34"/>
<dbReference type="EMBL" id="REGN01002395">
    <property type="protein sequence ID" value="RNA28426.1"/>
    <property type="molecule type" value="Genomic_DNA"/>
</dbReference>
<name>A0A3M7RY34_BRAPC</name>
<sequence>MVSICLDAIINIKHERFIRVFIQKIKFSFELKQNNFLWLQEFCIDLFLKFTFNRLTNNLNEINNFLEKFGLYAFQHRILKRILMNRFVINVESQKKTSLFDHFYSIIYISCKFLEGLNEIHNVREILIEFLINWFAPQCHNFLELSTQVKLVLLSSSYHWASDRVSIKTQSKL</sequence>
<organism evidence="1 2">
    <name type="scientific">Brachionus plicatilis</name>
    <name type="common">Marine rotifer</name>
    <name type="synonym">Brachionus muelleri</name>
    <dbReference type="NCBI Taxonomy" id="10195"/>
    <lineage>
        <taxon>Eukaryota</taxon>
        <taxon>Metazoa</taxon>
        <taxon>Spiralia</taxon>
        <taxon>Gnathifera</taxon>
        <taxon>Rotifera</taxon>
        <taxon>Eurotatoria</taxon>
        <taxon>Monogononta</taxon>
        <taxon>Pseudotrocha</taxon>
        <taxon>Ploima</taxon>
        <taxon>Brachionidae</taxon>
        <taxon>Brachionus</taxon>
    </lineage>
</organism>
<accession>A0A3M7RY34</accession>
<evidence type="ECO:0000313" key="1">
    <source>
        <dbReference type="EMBL" id="RNA28426.1"/>
    </source>
</evidence>
<gene>
    <name evidence="1" type="ORF">BpHYR1_011075</name>
</gene>
<protein>
    <submittedName>
        <fullName evidence="1">Uncharacterized protein</fullName>
    </submittedName>
</protein>
<dbReference type="Proteomes" id="UP000276133">
    <property type="component" value="Unassembled WGS sequence"/>
</dbReference>